<dbReference type="InterPro" id="IPR051089">
    <property type="entry name" value="prtT"/>
</dbReference>
<dbReference type="GO" id="GO:0005634">
    <property type="term" value="C:nucleus"/>
    <property type="evidence" value="ECO:0007669"/>
    <property type="project" value="UniProtKB-SubCell"/>
</dbReference>
<protein>
    <submittedName>
        <fullName evidence="11">C6 transcription factor 2</fullName>
    </submittedName>
</protein>
<name>A0A172WCW5_9EURO</name>
<evidence type="ECO:0000256" key="9">
    <source>
        <dbReference type="SAM" id="MobiDB-lite"/>
    </source>
</evidence>
<evidence type="ECO:0000256" key="7">
    <source>
        <dbReference type="ARBA" id="ARBA00023242"/>
    </source>
</evidence>
<organism evidence="11">
    <name type="scientific">Paecilomyces fulvus</name>
    <dbReference type="NCBI Taxonomy" id="89137"/>
    <lineage>
        <taxon>Eukaryota</taxon>
        <taxon>Fungi</taxon>
        <taxon>Dikarya</taxon>
        <taxon>Ascomycota</taxon>
        <taxon>Pezizomycotina</taxon>
        <taxon>Eurotiomycetes</taxon>
        <taxon>Eurotiomycetidae</taxon>
        <taxon>Eurotiales</taxon>
        <taxon>Thermoascaceae</taxon>
        <taxon>Paecilomyces</taxon>
    </lineage>
</organism>
<evidence type="ECO:0000313" key="11">
    <source>
        <dbReference type="EMBL" id="ANF07292.1"/>
    </source>
</evidence>
<dbReference type="PROSITE" id="PS00463">
    <property type="entry name" value="ZN2_CY6_FUNGAL_1"/>
    <property type="match status" value="1"/>
</dbReference>
<dbReference type="SUPFAM" id="SSF57701">
    <property type="entry name" value="Zn2/Cys6 DNA-binding domain"/>
    <property type="match status" value="1"/>
</dbReference>
<dbReference type="EMBL" id="KU928136">
    <property type="protein sequence ID" value="ANF07292.1"/>
    <property type="molecule type" value="Genomic_DNA"/>
</dbReference>
<evidence type="ECO:0000256" key="6">
    <source>
        <dbReference type="ARBA" id="ARBA00023163"/>
    </source>
</evidence>
<dbReference type="CDD" id="cd00067">
    <property type="entry name" value="GAL4"/>
    <property type="match status" value="1"/>
</dbReference>
<evidence type="ECO:0000256" key="3">
    <source>
        <dbReference type="ARBA" id="ARBA00022833"/>
    </source>
</evidence>
<evidence type="ECO:0000256" key="8">
    <source>
        <dbReference type="SAM" id="Coils"/>
    </source>
</evidence>
<dbReference type="PANTHER" id="PTHR31845">
    <property type="entry name" value="FINGER DOMAIN PROTEIN, PUTATIVE-RELATED"/>
    <property type="match status" value="1"/>
</dbReference>
<keyword evidence="7" id="KW-0539">Nucleus</keyword>
<dbReference type="CDD" id="cd12148">
    <property type="entry name" value="fungal_TF_MHR"/>
    <property type="match status" value="1"/>
</dbReference>
<comment type="subcellular location">
    <subcellularLocation>
        <location evidence="1">Nucleus</location>
    </subcellularLocation>
</comment>
<accession>A0A172WCW5</accession>
<sequence length="648" mass="72253">MRSMESAVRQTPSKRSKKACTECRQQKAKCDAFLNPGQPCSRCQKVKARCVISDPFKREHKRQRLSELEQETDELRQKLRSSETCKSISSPIAMLTAAAEMDIDTGNGGNQSSVLPSQVSLSYTHPAIPQPALLPPSMSLPPDSVSGTRGSDRAIPRILSGVRVTGDEIDEIFQLFFQDYAQFLPILDPRTSPNTYYSKSPFLFWAVIRAASRSYPKNPTLLNALSRGIVEMGLLSLTSTSSPIHTIKGLLLLLNWPFPRENATMDVAFPLSGMLLHLAMQNGLHIPMSSHEFSKARIPAPSESDMTKRSELWAQCVVVYQRTCLSKGQSARSISDLTHEPSQNQVLFQRVSPDLALELRCQETIVRCCNAVLENGVRALSPDQERSLDIILRMFENQVKDLESQALSETDRFHTAICRLHIQSFHLFKTNAALYDDCIVRLVASACMVIERVGDWGKRPGLLPATPLYVFSATAISAFSLLRILKSSIPRDVDIERAKSALFLGINIMKQISAGGNESAAKCVVILNQLWNSSKAFRKPDGSEYSGLRIRSRFSMSAVLDSVWWWRDEFDAQYRTLLLSQETTEDSDHGRDASGTTTHNPVIPSERQESLVLDDQFLADFEWALGDDCLLPPTEPCSSVWSSTANMI</sequence>
<evidence type="ECO:0000256" key="4">
    <source>
        <dbReference type="ARBA" id="ARBA00023015"/>
    </source>
</evidence>
<dbReference type="FunFam" id="4.10.240.10:FF:000003">
    <property type="entry name" value="C6 transcription factor (Leu3)"/>
    <property type="match status" value="1"/>
</dbReference>
<feature type="compositionally biased region" description="Low complexity" evidence="9">
    <location>
        <begin position="135"/>
        <end position="146"/>
    </location>
</feature>
<dbReference type="InterPro" id="IPR001138">
    <property type="entry name" value="Zn2Cys6_DnaBD"/>
</dbReference>
<keyword evidence="4" id="KW-0805">Transcription regulation</keyword>
<dbReference type="GO" id="GO:0000976">
    <property type="term" value="F:transcription cis-regulatory region binding"/>
    <property type="evidence" value="ECO:0007669"/>
    <property type="project" value="TreeGrafter"/>
</dbReference>
<evidence type="ECO:0000256" key="2">
    <source>
        <dbReference type="ARBA" id="ARBA00022723"/>
    </source>
</evidence>
<dbReference type="PANTHER" id="PTHR31845:SF21">
    <property type="entry name" value="REGULATORY PROTEIN LEU3"/>
    <property type="match status" value="1"/>
</dbReference>
<dbReference type="GO" id="GO:0001216">
    <property type="term" value="F:DNA-binding transcription activator activity"/>
    <property type="evidence" value="ECO:0007669"/>
    <property type="project" value="UniProtKB-ARBA"/>
</dbReference>
<keyword evidence="2" id="KW-0479">Metal-binding</keyword>
<evidence type="ECO:0000256" key="1">
    <source>
        <dbReference type="ARBA" id="ARBA00004123"/>
    </source>
</evidence>
<keyword evidence="6" id="KW-0804">Transcription</keyword>
<feature type="domain" description="Zn(2)-C6 fungal-type" evidence="10">
    <location>
        <begin position="19"/>
        <end position="52"/>
    </location>
</feature>
<dbReference type="Pfam" id="PF00172">
    <property type="entry name" value="Zn_clus"/>
    <property type="match status" value="1"/>
</dbReference>
<dbReference type="SMART" id="SM00066">
    <property type="entry name" value="GAL4"/>
    <property type="match status" value="1"/>
</dbReference>
<dbReference type="GO" id="GO:0000981">
    <property type="term" value="F:DNA-binding transcription factor activity, RNA polymerase II-specific"/>
    <property type="evidence" value="ECO:0007669"/>
    <property type="project" value="InterPro"/>
</dbReference>
<keyword evidence="3" id="KW-0862">Zinc</keyword>
<keyword evidence="8" id="KW-0175">Coiled coil</keyword>
<reference evidence="11" key="1">
    <citation type="journal article" date="2016" name="Angew. Chem. Int. Ed. Engl.">
        <title>Heterologous Production of Fungal Maleidrides Reveals the Cryptic Cyclization Involved in their Biosynthesis.</title>
        <authorList>
            <person name="Williams K."/>
            <person name="Szwalbe A.J."/>
            <person name="Mulholland N.P."/>
            <person name="Vincent J.L."/>
            <person name="Bailey A.M."/>
            <person name="Willis C.L."/>
            <person name="Simpson T.J."/>
            <person name="Cox R.J."/>
        </authorList>
    </citation>
    <scope>NUCLEOTIDE SEQUENCE</scope>
    <source>
        <strain evidence="11">IMI40021</strain>
    </source>
</reference>
<dbReference type="Gene3D" id="4.10.240.10">
    <property type="entry name" value="Zn(2)-C6 fungal-type DNA-binding domain"/>
    <property type="match status" value="1"/>
</dbReference>
<feature type="coiled-coil region" evidence="8">
    <location>
        <begin position="58"/>
        <end position="85"/>
    </location>
</feature>
<evidence type="ECO:0000256" key="5">
    <source>
        <dbReference type="ARBA" id="ARBA00023125"/>
    </source>
</evidence>
<proteinExistence type="predicted"/>
<dbReference type="PROSITE" id="PS50048">
    <property type="entry name" value="ZN2_CY6_FUNGAL_2"/>
    <property type="match status" value="1"/>
</dbReference>
<feature type="region of interest" description="Disordered" evidence="9">
    <location>
        <begin position="585"/>
        <end position="605"/>
    </location>
</feature>
<evidence type="ECO:0000259" key="10">
    <source>
        <dbReference type="PROSITE" id="PS50048"/>
    </source>
</evidence>
<keyword evidence="5" id="KW-0238">DNA-binding</keyword>
<dbReference type="GO" id="GO:0008270">
    <property type="term" value="F:zinc ion binding"/>
    <property type="evidence" value="ECO:0007669"/>
    <property type="project" value="InterPro"/>
</dbReference>
<dbReference type="InterPro" id="IPR036864">
    <property type="entry name" value="Zn2-C6_fun-type_DNA-bd_sf"/>
</dbReference>
<feature type="region of interest" description="Disordered" evidence="9">
    <location>
        <begin position="132"/>
        <end position="151"/>
    </location>
</feature>
<gene>
    <name evidence="11" type="primary">bfR4</name>
</gene>
<dbReference type="AlphaFoldDB" id="A0A172WCW5"/>